<dbReference type="EMBL" id="CCYA01000118">
    <property type="protein sequence ID" value="CEH12184.1"/>
    <property type="molecule type" value="Genomic_DNA"/>
</dbReference>
<dbReference type="Proteomes" id="UP000054845">
    <property type="component" value="Unassembled WGS sequence"/>
</dbReference>
<protein>
    <submittedName>
        <fullName evidence="2">Uncharacterized protein</fullName>
    </submittedName>
</protein>
<evidence type="ECO:0000256" key="1">
    <source>
        <dbReference type="SAM" id="MobiDB-lite"/>
    </source>
</evidence>
<dbReference type="OrthoDB" id="10387072at2759"/>
<dbReference type="AlphaFoldDB" id="A0A0P1BAH7"/>
<sequence length="155" mass="16911">MTRPVRQSVKREASCDLESDSKSGSQGEETTSESVLGEDVLNEPGSPDKKSKKVSSKTPASAATFGDEHWAALSYAMLRILNEDSSKLIQYSPELKPWAPKGRILVKMRQSMAGTRGGAIALERYLAEQKGERKVDGEQIAPQATPSKKRSKMDA</sequence>
<proteinExistence type="predicted"/>
<accession>A0A0P1BAH7</accession>
<evidence type="ECO:0000313" key="2">
    <source>
        <dbReference type="EMBL" id="CEH12184.1"/>
    </source>
</evidence>
<feature type="region of interest" description="Disordered" evidence="1">
    <location>
        <begin position="1"/>
        <end position="63"/>
    </location>
</feature>
<feature type="compositionally biased region" description="Low complexity" evidence="1">
    <location>
        <begin position="22"/>
        <end position="34"/>
    </location>
</feature>
<organism evidence="2 3">
    <name type="scientific">Ceraceosorus bombacis</name>
    <dbReference type="NCBI Taxonomy" id="401625"/>
    <lineage>
        <taxon>Eukaryota</taxon>
        <taxon>Fungi</taxon>
        <taxon>Dikarya</taxon>
        <taxon>Basidiomycota</taxon>
        <taxon>Ustilaginomycotina</taxon>
        <taxon>Exobasidiomycetes</taxon>
        <taxon>Ceraceosorales</taxon>
        <taxon>Ceraceosoraceae</taxon>
        <taxon>Ceraceosorus</taxon>
    </lineage>
</organism>
<reference evidence="2 3" key="1">
    <citation type="submission" date="2014-09" db="EMBL/GenBank/DDBJ databases">
        <authorList>
            <person name="Magalhaes I.L.F."/>
            <person name="Oliveira U."/>
            <person name="Santos F.R."/>
            <person name="Vidigal T.H.D.A."/>
            <person name="Brescovit A.D."/>
            <person name="Santos A.J."/>
        </authorList>
    </citation>
    <scope>NUCLEOTIDE SEQUENCE [LARGE SCALE GENOMIC DNA]</scope>
</reference>
<keyword evidence="3" id="KW-1185">Reference proteome</keyword>
<evidence type="ECO:0000313" key="3">
    <source>
        <dbReference type="Proteomes" id="UP000054845"/>
    </source>
</evidence>
<feature type="region of interest" description="Disordered" evidence="1">
    <location>
        <begin position="131"/>
        <end position="155"/>
    </location>
</feature>
<name>A0A0P1BAH7_9BASI</name>